<evidence type="ECO:0000313" key="3">
    <source>
        <dbReference type="Proteomes" id="UP000256541"/>
    </source>
</evidence>
<dbReference type="PRINTS" id="PR00598">
    <property type="entry name" value="HTHMARR"/>
</dbReference>
<dbReference type="Pfam" id="PF12802">
    <property type="entry name" value="MarR_2"/>
    <property type="match status" value="1"/>
</dbReference>
<dbReference type="SMART" id="SM00347">
    <property type="entry name" value="HTH_MARR"/>
    <property type="match status" value="1"/>
</dbReference>
<dbReference type="InterPro" id="IPR036390">
    <property type="entry name" value="WH_DNA-bd_sf"/>
</dbReference>
<dbReference type="InterPro" id="IPR039422">
    <property type="entry name" value="MarR/SlyA-like"/>
</dbReference>
<dbReference type="InterPro" id="IPR000835">
    <property type="entry name" value="HTH_MarR-typ"/>
</dbReference>
<comment type="caution">
    <text evidence="2">The sequence shown here is derived from an EMBL/GenBank/DDBJ whole genome shotgun (WGS) entry which is preliminary data.</text>
</comment>
<dbReference type="GO" id="GO:0003700">
    <property type="term" value="F:DNA-binding transcription factor activity"/>
    <property type="evidence" value="ECO:0007669"/>
    <property type="project" value="InterPro"/>
</dbReference>
<dbReference type="Gene3D" id="1.10.10.10">
    <property type="entry name" value="Winged helix-like DNA-binding domain superfamily/Winged helix DNA-binding domain"/>
    <property type="match status" value="1"/>
</dbReference>
<dbReference type="InterPro" id="IPR036388">
    <property type="entry name" value="WH-like_DNA-bd_sf"/>
</dbReference>
<feature type="domain" description="HTH marR-type" evidence="1">
    <location>
        <begin position="46"/>
        <end position="182"/>
    </location>
</feature>
<proteinExistence type="predicted"/>
<name>A0A3E0VZT6_9MICO</name>
<dbReference type="OrthoDB" id="9154853at2"/>
<dbReference type="EMBL" id="NBXB01000020">
    <property type="protein sequence ID" value="RFA15562.1"/>
    <property type="molecule type" value="Genomic_DNA"/>
</dbReference>
<dbReference type="AlphaFoldDB" id="A0A3E0VZT6"/>
<dbReference type="SUPFAM" id="SSF46785">
    <property type="entry name" value="Winged helix' DNA-binding domain"/>
    <property type="match status" value="1"/>
</dbReference>
<protein>
    <recommendedName>
        <fullName evidence="1">HTH marR-type domain-containing protein</fullName>
    </recommendedName>
</protein>
<evidence type="ECO:0000259" key="1">
    <source>
        <dbReference type="PROSITE" id="PS50995"/>
    </source>
</evidence>
<sequence length="190" mass="20740">MRDRGIPTRYSRTDALRVRCLGGLYSGGMAGKEHKPRLATRRDFETLALWTEISEGIRATTRSIDLAVSRDFALDSGEADVLLLLGRSPGKRLTMTELAKAIGFTSGGVTKVAGRLLARDLVQRQGDSGDRRIVRLMLTPEGERVANEVCCVISDVVRSQWSDVLGEDRARQLAASIAEVRSAPRPTSAD</sequence>
<reference evidence="2 3" key="1">
    <citation type="submission" date="2017-04" db="EMBL/GenBank/DDBJ databases">
        <title>Comparative genome analysis of Subtercola boreus.</title>
        <authorList>
            <person name="Cho Y.-J."/>
            <person name="Cho A."/>
            <person name="Kim O.-S."/>
            <person name="Lee J.-I."/>
        </authorList>
    </citation>
    <scope>NUCLEOTIDE SEQUENCE [LARGE SCALE GENOMIC DNA]</scope>
    <source>
        <strain evidence="2 3">P27479</strain>
    </source>
</reference>
<gene>
    <name evidence="2" type="ORF">B7R22_06930</name>
</gene>
<dbReference type="Proteomes" id="UP000256541">
    <property type="component" value="Unassembled WGS sequence"/>
</dbReference>
<dbReference type="PROSITE" id="PS50995">
    <property type="entry name" value="HTH_MARR_2"/>
    <property type="match status" value="1"/>
</dbReference>
<accession>A0A3E0VZT6</accession>
<dbReference type="PANTHER" id="PTHR33164:SF43">
    <property type="entry name" value="HTH-TYPE TRANSCRIPTIONAL REPRESSOR YETL"/>
    <property type="match status" value="1"/>
</dbReference>
<organism evidence="2 3">
    <name type="scientific">Subtercola boreus</name>
    <dbReference type="NCBI Taxonomy" id="120213"/>
    <lineage>
        <taxon>Bacteria</taxon>
        <taxon>Bacillati</taxon>
        <taxon>Actinomycetota</taxon>
        <taxon>Actinomycetes</taxon>
        <taxon>Micrococcales</taxon>
        <taxon>Microbacteriaceae</taxon>
        <taxon>Subtercola</taxon>
    </lineage>
</organism>
<dbReference type="PANTHER" id="PTHR33164">
    <property type="entry name" value="TRANSCRIPTIONAL REGULATOR, MARR FAMILY"/>
    <property type="match status" value="1"/>
</dbReference>
<evidence type="ECO:0000313" key="2">
    <source>
        <dbReference type="EMBL" id="RFA15562.1"/>
    </source>
</evidence>
<dbReference type="GO" id="GO:0006950">
    <property type="term" value="P:response to stress"/>
    <property type="evidence" value="ECO:0007669"/>
    <property type="project" value="TreeGrafter"/>
</dbReference>